<dbReference type="Proteomes" id="UP000050996">
    <property type="component" value="Unassembled WGS sequence"/>
</dbReference>
<organism evidence="1 2">
    <name type="scientific">Cytobacillus solani</name>
    <dbReference type="NCBI Taxonomy" id="1637975"/>
    <lineage>
        <taxon>Bacteria</taxon>
        <taxon>Bacillati</taxon>
        <taxon>Bacillota</taxon>
        <taxon>Bacilli</taxon>
        <taxon>Bacillales</taxon>
        <taxon>Bacillaceae</taxon>
        <taxon>Cytobacillus</taxon>
    </lineage>
</organism>
<sequence>MGEDHMKHLNTEADPLTSFMFGKDKYKRNPVEMNDISEMEDREFDHPLIKISERDWLFGAKEGALEEKKQDPRALSFLNKINIGDLIENIEVLIHSVDQLKPLYKKATPLINQFLKKS</sequence>
<dbReference type="PATRIC" id="fig|1637975.4.peg.1523"/>
<dbReference type="EMBL" id="LJIX01000006">
    <property type="protein sequence ID" value="KQL18663.1"/>
    <property type="molecule type" value="Genomic_DNA"/>
</dbReference>
<proteinExistence type="predicted"/>
<comment type="caution">
    <text evidence="1">The sequence shown here is derived from an EMBL/GenBank/DDBJ whole genome shotgun (WGS) entry which is preliminary data.</text>
</comment>
<protein>
    <submittedName>
        <fullName evidence="1">Uncharacterized protein</fullName>
    </submittedName>
</protein>
<dbReference type="RefSeq" id="WP_056683522.1">
    <property type="nucleotide sequence ID" value="NZ_LJIX01000006.1"/>
</dbReference>
<keyword evidence="2" id="KW-1185">Reference proteome</keyword>
<evidence type="ECO:0000313" key="1">
    <source>
        <dbReference type="EMBL" id="KQL18663.1"/>
    </source>
</evidence>
<name>A0A0Q3VGF9_9BACI</name>
<evidence type="ECO:0000313" key="2">
    <source>
        <dbReference type="Proteomes" id="UP000050996"/>
    </source>
</evidence>
<reference evidence="1 2" key="1">
    <citation type="submission" date="2015-09" db="EMBL/GenBank/DDBJ databases">
        <title>Genome sequencing project for genomic taxonomy and phylogenomics of Bacillus-like bacteria.</title>
        <authorList>
            <person name="Liu B."/>
            <person name="Wang J."/>
            <person name="Zhu Y."/>
            <person name="Liu G."/>
            <person name="Chen Q."/>
            <person name="Chen Z."/>
            <person name="Lan J."/>
            <person name="Che J."/>
            <person name="Ge C."/>
            <person name="Shi H."/>
            <person name="Pan Z."/>
            <person name="Liu X."/>
        </authorList>
    </citation>
    <scope>NUCLEOTIDE SEQUENCE [LARGE SCALE GENOMIC DNA]</scope>
    <source>
        <strain evidence="1 2">FJAT-18043</strain>
    </source>
</reference>
<dbReference type="AlphaFoldDB" id="A0A0Q3VGF9"/>
<accession>A0A0Q3VGF9</accession>
<gene>
    <name evidence="1" type="ORF">AN957_08830</name>
</gene>